<feature type="domain" description="YCII-related" evidence="2">
    <location>
        <begin position="3"/>
        <end position="112"/>
    </location>
</feature>
<keyword evidence="4" id="KW-1185">Reference proteome</keyword>
<dbReference type="RefSeq" id="WP_310519369.1">
    <property type="nucleotide sequence ID" value="NZ_BAABBS010000001.1"/>
</dbReference>
<dbReference type="InterPro" id="IPR011008">
    <property type="entry name" value="Dimeric_a/b-barrel"/>
</dbReference>
<dbReference type="Proteomes" id="UP001260072">
    <property type="component" value="Unassembled WGS sequence"/>
</dbReference>
<protein>
    <submittedName>
        <fullName evidence="3">YciI family protein</fullName>
    </submittedName>
</protein>
<dbReference type="SUPFAM" id="SSF54909">
    <property type="entry name" value="Dimeric alpha+beta barrel"/>
    <property type="match status" value="1"/>
</dbReference>
<dbReference type="InterPro" id="IPR005545">
    <property type="entry name" value="YCII"/>
</dbReference>
<evidence type="ECO:0000313" key="3">
    <source>
        <dbReference type="EMBL" id="MDR5690641.1"/>
    </source>
</evidence>
<dbReference type="EMBL" id="JAVKGS010000001">
    <property type="protein sequence ID" value="MDR5690641.1"/>
    <property type="molecule type" value="Genomic_DNA"/>
</dbReference>
<comment type="caution">
    <text evidence="3">The sequence shown here is derived from an EMBL/GenBank/DDBJ whole genome shotgun (WGS) entry which is preliminary data.</text>
</comment>
<dbReference type="PANTHER" id="PTHR35174">
    <property type="entry name" value="BLL7171 PROTEIN-RELATED"/>
    <property type="match status" value="1"/>
</dbReference>
<sequence>MSQFAILIYEDPSFYETMPPEGWATVVDAHRTFTEHVAELGGSLTGGGALAPVTTATTIKRGDTATNGPFVRSREALLGYYVVEARDLDHAVELAKLCPASGGGVEVRPLVDTATNPF</sequence>
<reference evidence="4" key="1">
    <citation type="submission" date="2023-07" db="EMBL/GenBank/DDBJ databases">
        <title>Description of three actinobacteria isolated from air of manufacturing shop in a pharmaceutical factory.</title>
        <authorList>
            <person name="Zhang D.-F."/>
        </authorList>
    </citation>
    <scope>NUCLEOTIDE SEQUENCE [LARGE SCALE GENOMIC DNA]</scope>
    <source>
        <strain evidence="4">CCTCC AB 2011122</strain>
    </source>
</reference>
<organism evidence="3 4">
    <name type="scientific">Agromyces indicus</name>
    <dbReference type="NCBI Taxonomy" id="758919"/>
    <lineage>
        <taxon>Bacteria</taxon>
        <taxon>Bacillati</taxon>
        <taxon>Actinomycetota</taxon>
        <taxon>Actinomycetes</taxon>
        <taxon>Micrococcales</taxon>
        <taxon>Microbacteriaceae</taxon>
        <taxon>Agromyces</taxon>
    </lineage>
</organism>
<evidence type="ECO:0000256" key="1">
    <source>
        <dbReference type="ARBA" id="ARBA00007689"/>
    </source>
</evidence>
<proteinExistence type="inferred from homology"/>
<dbReference type="Gene3D" id="3.30.70.1060">
    <property type="entry name" value="Dimeric alpha+beta barrel"/>
    <property type="match status" value="1"/>
</dbReference>
<dbReference type="PANTHER" id="PTHR35174:SF3">
    <property type="entry name" value="BLL7171 PROTEIN"/>
    <property type="match status" value="1"/>
</dbReference>
<dbReference type="Pfam" id="PF03795">
    <property type="entry name" value="YCII"/>
    <property type="match status" value="1"/>
</dbReference>
<accession>A0ABU1FGT8</accession>
<gene>
    <name evidence="3" type="ORF">RH861_01040</name>
</gene>
<evidence type="ECO:0000259" key="2">
    <source>
        <dbReference type="Pfam" id="PF03795"/>
    </source>
</evidence>
<comment type="similarity">
    <text evidence="1">Belongs to the YciI family.</text>
</comment>
<name>A0ABU1FGT8_9MICO</name>
<evidence type="ECO:0000313" key="4">
    <source>
        <dbReference type="Proteomes" id="UP001260072"/>
    </source>
</evidence>